<gene>
    <name evidence="1" type="ORF">ILUMI_16659</name>
</gene>
<comment type="caution">
    <text evidence="1">The sequence shown here is derived from an EMBL/GenBank/DDBJ whole genome shotgun (WGS) entry which is preliminary data.</text>
</comment>
<keyword evidence="2" id="KW-1185">Reference proteome</keyword>
<dbReference type="OrthoDB" id="6778699at2759"/>
<sequence length="233" mass="25613">NLDCISSITTVEKPLVSENTTPVGVWCEYAVNSDGFLLPIPGKTETFGVAEIAMEYENNETDLEGTPEMTNKEVEVVEDSSIINVEHESSKNHSEFTGYGDITKLSSTTNNTDSSISAYVKGAFHLILFIPITMDQLPAPDHLLKMLFCNCKKGCGAACECRKSSLLLSIACLLCNGNSCFNTSPIMKIGTALIAESKWKCLQELKNVIAKDHHTFYDNLPFQKDNKTTKGKK</sequence>
<proteinExistence type="predicted"/>
<feature type="non-terminal residue" evidence="1">
    <location>
        <position position="1"/>
    </location>
</feature>
<accession>A0A8K0G8P5</accession>
<name>A0A8K0G8P5_IGNLU</name>
<evidence type="ECO:0008006" key="3">
    <source>
        <dbReference type="Google" id="ProtNLM"/>
    </source>
</evidence>
<dbReference type="EMBL" id="VTPC01065909">
    <property type="protein sequence ID" value="KAF2889513.1"/>
    <property type="molecule type" value="Genomic_DNA"/>
</dbReference>
<dbReference type="Proteomes" id="UP000801492">
    <property type="component" value="Unassembled WGS sequence"/>
</dbReference>
<dbReference type="AlphaFoldDB" id="A0A8K0G8P5"/>
<evidence type="ECO:0000313" key="1">
    <source>
        <dbReference type="EMBL" id="KAF2889513.1"/>
    </source>
</evidence>
<reference evidence="1" key="1">
    <citation type="submission" date="2019-08" db="EMBL/GenBank/DDBJ databases">
        <title>The genome of the North American firefly Photinus pyralis.</title>
        <authorList>
            <consortium name="Photinus pyralis genome working group"/>
            <person name="Fallon T.R."/>
            <person name="Sander Lower S.E."/>
            <person name="Weng J.-K."/>
        </authorList>
    </citation>
    <scope>NUCLEOTIDE SEQUENCE</scope>
    <source>
        <strain evidence="1">TRF0915ILg1</strain>
        <tissue evidence="1">Whole body</tissue>
    </source>
</reference>
<organism evidence="1 2">
    <name type="scientific">Ignelater luminosus</name>
    <name type="common">Cucubano</name>
    <name type="synonym">Pyrophorus luminosus</name>
    <dbReference type="NCBI Taxonomy" id="2038154"/>
    <lineage>
        <taxon>Eukaryota</taxon>
        <taxon>Metazoa</taxon>
        <taxon>Ecdysozoa</taxon>
        <taxon>Arthropoda</taxon>
        <taxon>Hexapoda</taxon>
        <taxon>Insecta</taxon>
        <taxon>Pterygota</taxon>
        <taxon>Neoptera</taxon>
        <taxon>Endopterygota</taxon>
        <taxon>Coleoptera</taxon>
        <taxon>Polyphaga</taxon>
        <taxon>Elateriformia</taxon>
        <taxon>Elateroidea</taxon>
        <taxon>Elateridae</taxon>
        <taxon>Agrypninae</taxon>
        <taxon>Pyrophorini</taxon>
        <taxon>Ignelater</taxon>
    </lineage>
</organism>
<evidence type="ECO:0000313" key="2">
    <source>
        <dbReference type="Proteomes" id="UP000801492"/>
    </source>
</evidence>
<protein>
    <recommendedName>
        <fullName evidence="3">Tesmin/TSO1-like CXC domain-containing protein</fullName>
    </recommendedName>
</protein>